<keyword evidence="3" id="KW-1185">Reference proteome</keyword>
<dbReference type="PANTHER" id="PTHR34057">
    <property type="entry name" value="ELONGATION FACTOR"/>
    <property type="match status" value="1"/>
</dbReference>
<evidence type="ECO:0000256" key="1">
    <source>
        <dbReference type="SAM" id="MobiDB-lite"/>
    </source>
</evidence>
<dbReference type="PANTHER" id="PTHR34057:SF10">
    <property type="entry name" value="TRANSPOSASE, PTTA_EN_SPM, PLANT"/>
    <property type="match status" value="1"/>
</dbReference>
<dbReference type="InterPro" id="IPR038745">
    <property type="entry name" value="AT4G37440-like"/>
</dbReference>
<name>A0A2P5CIL1_PARAD</name>
<organism evidence="2 3">
    <name type="scientific">Parasponia andersonii</name>
    <name type="common">Sponia andersonii</name>
    <dbReference type="NCBI Taxonomy" id="3476"/>
    <lineage>
        <taxon>Eukaryota</taxon>
        <taxon>Viridiplantae</taxon>
        <taxon>Streptophyta</taxon>
        <taxon>Embryophyta</taxon>
        <taxon>Tracheophyta</taxon>
        <taxon>Spermatophyta</taxon>
        <taxon>Magnoliopsida</taxon>
        <taxon>eudicotyledons</taxon>
        <taxon>Gunneridae</taxon>
        <taxon>Pentapetalae</taxon>
        <taxon>rosids</taxon>
        <taxon>fabids</taxon>
        <taxon>Rosales</taxon>
        <taxon>Cannabaceae</taxon>
        <taxon>Parasponia</taxon>
    </lineage>
</organism>
<feature type="region of interest" description="Disordered" evidence="1">
    <location>
        <begin position="429"/>
        <end position="476"/>
    </location>
</feature>
<accession>A0A2P5CIL1</accession>
<dbReference type="OrthoDB" id="21648at2759"/>
<dbReference type="AlphaFoldDB" id="A0A2P5CIL1"/>
<evidence type="ECO:0000313" key="3">
    <source>
        <dbReference type="Proteomes" id="UP000237105"/>
    </source>
</evidence>
<dbReference type="Proteomes" id="UP000237105">
    <property type="component" value="Unassembled WGS sequence"/>
</dbReference>
<comment type="caution">
    <text evidence="2">The sequence shown here is derived from an EMBL/GenBank/DDBJ whole genome shotgun (WGS) entry which is preliminary data.</text>
</comment>
<protein>
    <submittedName>
        <fullName evidence="2">Uncharacterized protein</fullName>
    </submittedName>
</protein>
<proteinExistence type="predicted"/>
<sequence length="476" mass="54263">MGPELDVKPMLEASMKVPFHKEDTSIHQDPDNSFLPCVSNYKDETFDMETFLVKQTTTTNGSENEELDITGVTYSCDVGLVETEHVDVIENSSSFGDTVSGTENVQNFDGDEVQSRLCGDLASVSAYDKNYDAFRMRKKKLTPHWRRFIHPVMWRCKWMELQIKELQSQSLKYDRELAEYDERKQFEFKRFTSEDLDAKSFPFSSRIQRNKVMKRKKRERIEETIDIVRYMSNHNLFSYYEKQESVPDGSSMEGKTTTYRNDEFGTSDGCSSFEFQDGDGCHEALLLEIEKLHSRVRKLIPRADKVVSENSGKISSITKLSIVVPCNALVTSAENPAPPENGNGLQVESLCTESQHTSEHNIGDLLMLESAVSSHGEVTPRSEMMESTDHCQAAGLYGCTEDEVLIDNEQAKEELQNFEKFRDQLAEKPQVSIEEQKANPPLQISEADSPSKASDRNVKSNAKRRYRGKRKAVSRR</sequence>
<dbReference type="EMBL" id="JXTB01000126">
    <property type="protein sequence ID" value="PON60873.1"/>
    <property type="molecule type" value="Genomic_DNA"/>
</dbReference>
<reference evidence="3" key="1">
    <citation type="submission" date="2016-06" db="EMBL/GenBank/DDBJ databases">
        <title>Parallel loss of symbiosis genes in relatives of nitrogen-fixing non-legume Parasponia.</title>
        <authorList>
            <person name="Van Velzen R."/>
            <person name="Holmer R."/>
            <person name="Bu F."/>
            <person name="Rutten L."/>
            <person name="Van Zeijl A."/>
            <person name="Liu W."/>
            <person name="Santuari L."/>
            <person name="Cao Q."/>
            <person name="Sharma T."/>
            <person name="Shen D."/>
            <person name="Roswanjaya Y."/>
            <person name="Wardhani T."/>
            <person name="Kalhor M.S."/>
            <person name="Jansen J."/>
            <person name="Van den Hoogen J."/>
            <person name="Gungor B."/>
            <person name="Hartog M."/>
            <person name="Hontelez J."/>
            <person name="Verver J."/>
            <person name="Yang W.-C."/>
            <person name="Schijlen E."/>
            <person name="Repin R."/>
            <person name="Schilthuizen M."/>
            <person name="Schranz E."/>
            <person name="Heidstra R."/>
            <person name="Miyata K."/>
            <person name="Fedorova E."/>
            <person name="Kohlen W."/>
            <person name="Bisseling T."/>
            <person name="Smit S."/>
            <person name="Geurts R."/>
        </authorList>
    </citation>
    <scope>NUCLEOTIDE SEQUENCE [LARGE SCALE GENOMIC DNA]</scope>
    <source>
        <strain evidence="3">cv. WU1-14</strain>
    </source>
</reference>
<evidence type="ECO:0000313" key="2">
    <source>
        <dbReference type="EMBL" id="PON60873.1"/>
    </source>
</evidence>
<feature type="compositionally biased region" description="Basic residues" evidence="1">
    <location>
        <begin position="461"/>
        <end position="476"/>
    </location>
</feature>
<dbReference type="STRING" id="3476.A0A2P5CIL1"/>
<dbReference type="CDD" id="cd11650">
    <property type="entry name" value="AT4G37440_like"/>
    <property type="match status" value="1"/>
</dbReference>
<gene>
    <name evidence="2" type="ORF">PanWU01x14_150020</name>
</gene>